<dbReference type="SUPFAM" id="SSF48452">
    <property type="entry name" value="TPR-like"/>
    <property type="match status" value="1"/>
</dbReference>
<protein>
    <submittedName>
        <fullName evidence="3">YaiO family outer membrane beta-barrel protein</fullName>
    </submittedName>
</protein>
<sequence>MKIYLLAPLLLLLTFSLKAQEITETNSDKIYELAREEYQNSNFERSLAYTRRGLELAPEYHDIRILQIRNYWALENYAAADEDLDLLLETAPEYVDVKPLVLQRVNRFQGELQALNFIERVEKIYPEDNGLQIRKAQLYLQLKRRKDARDLAMDLFQGPGLTGEERYALQLILNRSVTDEVGINYQYIGFSEDYSRNDPWHSISGEYQHNFGRTATIARVTYSDRSFKKGNLYELEAYPVFNDRFYAFANMGVSNGELFPDFRGSLSLFYNFAKVFEGEIGGRFQRFNGNDLSTGILGLTLYQGKFYFNARAFLGPEIGGELVRNYQGNVRYYLSTADNFLFLRIGNGISPDERVLSTQALENPLLEAYYGTLGVNFSLGVHHLVQVGAGALYEDITANRQGTQFIGSVGYRYRF</sequence>
<dbReference type="EMBL" id="CP040812">
    <property type="protein sequence ID" value="QCY71025.1"/>
    <property type="molecule type" value="Genomic_DNA"/>
</dbReference>
<feature type="domain" description="YaiO beta-barrel" evidence="2">
    <location>
        <begin position="179"/>
        <end position="353"/>
    </location>
</feature>
<name>A0A5B7X7C3_9FLAO</name>
<feature type="signal peptide" evidence="1">
    <location>
        <begin position="1"/>
        <end position="19"/>
    </location>
</feature>
<feature type="chain" id="PRO_5022710744" evidence="1">
    <location>
        <begin position="20"/>
        <end position="415"/>
    </location>
</feature>
<reference evidence="3 4" key="1">
    <citation type="submission" date="2019-06" db="EMBL/GenBank/DDBJ databases">
        <title>Complete genome sequence of Antarcticibacterium flavum KCTC 52984T from an Antarctic marine sediment.</title>
        <authorList>
            <person name="Lee Y.M."/>
            <person name="Shin S.C."/>
        </authorList>
    </citation>
    <scope>NUCLEOTIDE SEQUENCE [LARGE SCALE GENOMIC DNA]</scope>
    <source>
        <strain evidence="3 4">KCTC 52984</strain>
    </source>
</reference>
<dbReference type="AlphaFoldDB" id="A0A5B7X7C3"/>
<evidence type="ECO:0000313" key="4">
    <source>
        <dbReference type="Proteomes" id="UP000309016"/>
    </source>
</evidence>
<keyword evidence="4" id="KW-1185">Reference proteome</keyword>
<dbReference type="NCBIfam" id="TIGR04390">
    <property type="entry name" value="OMP_YaiO_dom"/>
    <property type="match status" value="1"/>
</dbReference>
<dbReference type="InterPro" id="IPR011990">
    <property type="entry name" value="TPR-like_helical_dom_sf"/>
</dbReference>
<organism evidence="3 4">
    <name type="scientific">Antarcticibacterium flavum</name>
    <dbReference type="NCBI Taxonomy" id="2058175"/>
    <lineage>
        <taxon>Bacteria</taxon>
        <taxon>Pseudomonadati</taxon>
        <taxon>Bacteroidota</taxon>
        <taxon>Flavobacteriia</taxon>
        <taxon>Flavobacteriales</taxon>
        <taxon>Flavobacteriaceae</taxon>
        <taxon>Antarcticibacterium</taxon>
    </lineage>
</organism>
<evidence type="ECO:0000256" key="1">
    <source>
        <dbReference type="SAM" id="SignalP"/>
    </source>
</evidence>
<accession>A0A5B7X7C3</accession>
<dbReference type="Gene3D" id="1.25.40.10">
    <property type="entry name" value="Tetratricopeptide repeat domain"/>
    <property type="match status" value="1"/>
</dbReference>
<dbReference type="Pfam" id="PF19413">
    <property type="entry name" value="YaiO"/>
    <property type="match status" value="1"/>
</dbReference>
<dbReference type="Proteomes" id="UP000309016">
    <property type="component" value="Chromosome"/>
</dbReference>
<dbReference type="KEGG" id="afla:FHG64_17385"/>
<proteinExistence type="predicted"/>
<dbReference type="OrthoDB" id="742239at2"/>
<gene>
    <name evidence="3" type="primary">yaiO</name>
    <name evidence="3" type="ORF">FHG64_17385</name>
</gene>
<evidence type="ECO:0000259" key="2">
    <source>
        <dbReference type="Pfam" id="PF19413"/>
    </source>
</evidence>
<evidence type="ECO:0000313" key="3">
    <source>
        <dbReference type="EMBL" id="QCY71025.1"/>
    </source>
</evidence>
<dbReference type="InterPro" id="IPR030887">
    <property type="entry name" value="Beta-barrel_YaiO"/>
</dbReference>
<keyword evidence="1" id="KW-0732">Signal</keyword>